<dbReference type="Pfam" id="PF01297">
    <property type="entry name" value="ZnuA"/>
    <property type="match status" value="1"/>
</dbReference>
<keyword evidence="5" id="KW-0406">Ion transport</keyword>
<evidence type="ECO:0000256" key="3">
    <source>
        <dbReference type="ARBA" id="ARBA00022448"/>
    </source>
</evidence>
<keyword evidence="4 7" id="KW-0732">Signal</keyword>
<feature type="region of interest" description="Disordered" evidence="6">
    <location>
        <begin position="117"/>
        <end position="163"/>
    </location>
</feature>
<keyword evidence="5" id="KW-0864">Zinc transport</keyword>
<feature type="compositionally biased region" description="Basic and acidic residues" evidence="6">
    <location>
        <begin position="117"/>
        <end position="162"/>
    </location>
</feature>
<protein>
    <recommendedName>
        <fullName evidence="2">High-affinity zinc uptake system protein ZnuA</fullName>
    </recommendedName>
</protein>
<evidence type="ECO:0000313" key="8">
    <source>
        <dbReference type="EMBL" id="TCT22749.1"/>
    </source>
</evidence>
<name>A0A4R3N793_9GAMM</name>
<evidence type="ECO:0000256" key="4">
    <source>
        <dbReference type="ARBA" id="ARBA00022729"/>
    </source>
</evidence>
<dbReference type="InterPro" id="IPR006127">
    <property type="entry name" value="ZnuA-like"/>
</dbReference>
<dbReference type="EMBL" id="SMAO01000002">
    <property type="protein sequence ID" value="TCT22749.1"/>
    <property type="molecule type" value="Genomic_DNA"/>
</dbReference>
<comment type="caution">
    <text evidence="8">The sequence shown here is derived from an EMBL/GenBank/DDBJ whole genome shotgun (WGS) entry which is preliminary data.</text>
</comment>
<dbReference type="Gene3D" id="3.40.50.1980">
    <property type="entry name" value="Nitrogenase molybdenum iron protein domain"/>
    <property type="match status" value="3"/>
</dbReference>
<evidence type="ECO:0000256" key="5">
    <source>
        <dbReference type="ARBA" id="ARBA00022906"/>
    </source>
</evidence>
<dbReference type="GO" id="GO:0006829">
    <property type="term" value="P:zinc ion transport"/>
    <property type="evidence" value="ECO:0007669"/>
    <property type="project" value="UniProtKB-KW"/>
</dbReference>
<comment type="similarity">
    <text evidence="1">Belongs to the bacterial solute-binding protein 9 family.</text>
</comment>
<keyword evidence="5" id="KW-0862">Zinc</keyword>
<sequence>MRKSLIAISLLLCASLAQGAEPLRVFVSVLPQQTFVERIGGSHVVVESMVRPGFSPHTYEPTPSQVARLAEADLYVRIGMPFEDAWMERLRAANPKMRILDARDGITLREMAAHDHDDEAGAEGHAHASDHEHDQEHEHEHDEAHDHDQAHNHEHAETELDPHIWTSPVLVRQMVGNLRETLTELDPAHAQDYAANLTAFSTELDALDRDIRADLAHLTQRRFMVFHPAWGYFAETYGLTQIPIEKAGKEPGPRSLTALIDQARREQVRVIFVQPQFPRKAAEQVARAIDGRVEVIDPLAPDYVGNLRQVARVIGSSEP</sequence>
<evidence type="ECO:0000256" key="2">
    <source>
        <dbReference type="ARBA" id="ARBA00015915"/>
    </source>
</evidence>
<evidence type="ECO:0000313" key="9">
    <source>
        <dbReference type="Proteomes" id="UP000295717"/>
    </source>
</evidence>
<evidence type="ECO:0000256" key="6">
    <source>
        <dbReference type="SAM" id="MobiDB-lite"/>
    </source>
</evidence>
<reference evidence="8 9" key="1">
    <citation type="submission" date="2019-03" db="EMBL/GenBank/DDBJ databases">
        <title>Genomic Encyclopedia of Type Strains, Phase IV (KMG-IV): sequencing the most valuable type-strain genomes for metagenomic binning, comparative biology and taxonomic classification.</title>
        <authorList>
            <person name="Goeker M."/>
        </authorList>
    </citation>
    <scope>NUCLEOTIDE SEQUENCE [LARGE SCALE GENOMIC DNA]</scope>
    <source>
        <strain evidence="8 9">DSM 13587</strain>
    </source>
</reference>
<dbReference type="AlphaFoldDB" id="A0A4R3N793"/>
<dbReference type="PANTHER" id="PTHR42953">
    <property type="entry name" value="HIGH-AFFINITY ZINC UPTAKE SYSTEM PROTEIN ZNUA-RELATED"/>
    <property type="match status" value="1"/>
</dbReference>
<dbReference type="Proteomes" id="UP000295717">
    <property type="component" value="Unassembled WGS sequence"/>
</dbReference>
<proteinExistence type="inferred from homology"/>
<evidence type="ECO:0000256" key="1">
    <source>
        <dbReference type="ARBA" id="ARBA00011028"/>
    </source>
</evidence>
<dbReference type="PANTHER" id="PTHR42953:SF3">
    <property type="entry name" value="HIGH-AFFINITY ZINC UPTAKE SYSTEM PROTEIN ZNUA"/>
    <property type="match status" value="1"/>
</dbReference>
<dbReference type="GO" id="GO:0046872">
    <property type="term" value="F:metal ion binding"/>
    <property type="evidence" value="ECO:0007669"/>
    <property type="project" value="InterPro"/>
</dbReference>
<dbReference type="RefSeq" id="WP_132975854.1">
    <property type="nucleotide sequence ID" value="NZ_SMAO01000002.1"/>
</dbReference>
<dbReference type="OrthoDB" id="9793396at2"/>
<feature type="chain" id="PRO_5020559887" description="High-affinity zinc uptake system protein ZnuA" evidence="7">
    <location>
        <begin position="20"/>
        <end position="319"/>
    </location>
</feature>
<accession>A0A4R3N793</accession>
<gene>
    <name evidence="8" type="ORF">EDC35_10280</name>
</gene>
<keyword evidence="3" id="KW-0813">Transport</keyword>
<organism evidence="8 9">
    <name type="scientific">Thiobaca trueperi</name>
    <dbReference type="NCBI Taxonomy" id="127458"/>
    <lineage>
        <taxon>Bacteria</taxon>
        <taxon>Pseudomonadati</taxon>
        <taxon>Pseudomonadota</taxon>
        <taxon>Gammaproteobacteria</taxon>
        <taxon>Chromatiales</taxon>
        <taxon>Chromatiaceae</taxon>
        <taxon>Thiobaca</taxon>
    </lineage>
</organism>
<keyword evidence="9" id="KW-1185">Reference proteome</keyword>
<evidence type="ECO:0000256" key="7">
    <source>
        <dbReference type="SAM" id="SignalP"/>
    </source>
</evidence>
<dbReference type="InterPro" id="IPR050492">
    <property type="entry name" value="Bact_metal-bind_prot9"/>
</dbReference>
<feature type="signal peptide" evidence="7">
    <location>
        <begin position="1"/>
        <end position="19"/>
    </location>
</feature>
<dbReference type="SUPFAM" id="SSF53807">
    <property type="entry name" value="Helical backbone' metal receptor"/>
    <property type="match status" value="1"/>
</dbReference>